<dbReference type="InterPro" id="IPR036397">
    <property type="entry name" value="RNaseH_sf"/>
</dbReference>
<proteinExistence type="predicted"/>
<dbReference type="InterPro" id="IPR053134">
    <property type="entry name" value="RNA-dir_DNA_polymerase"/>
</dbReference>
<dbReference type="InterPro" id="IPR000477">
    <property type="entry name" value="RT_dom"/>
</dbReference>
<dbReference type="PANTHER" id="PTHR24559">
    <property type="entry name" value="TRANSPOSON TY3-I GAG-POL POLYPROTEIN"/>
    <property type="match status" value="1"/>
</dbReference>
<dbReference type="Gene3D" id="3.30.70.270">
    <property type="match status" value="1"/>
</dbReference>
<sequence>MQPVAPPSSDYVLGPEHLPSLDYVPGPEYPPSPVEIPYVPKPKYPEYLVQSDVEAPLEYQPLHVDALPTAASPGYVADSDPNEDPREDPEEDHADYPADGGDGDDEPFDDDDDDDDTDDEDEEPFKEEEDDEEEEHLDLANSSVVPIVGLVLSVGDTEAFETDELEPPMSASMEACITRHAAVLTPSLYVHSPPLPLSSALTTSPTDAGAPLGYKEAKIRMRALLPSNSHKTDILEADMPPWKRACLTTPAPEFKVGESSATGADKIIDTLTEIAPTTLEGVNHKVKNLATTVRQDTNEFYVRFEDAQDDRALLRARVNILFMDRPDNHYTTMLLDREAMYALIAQTSSLHAQLTTTLGRIKILEARDLEPQEGPAEADSSKRDANRSTDKDNSHGLGTNKRRQVPTQRESTYTDFVKFQPMNFKGTKGVVGLTKWVEKMESVFLISNCTIQVRLNMHLVLFKEVPCHGGTPIMFPGESAKVERYTGGLSDMIHGSVKASKPQSMQEAIKFATEMMDKKMLTAGNGNVMARAYAVGTARTKPNSNVVTGTFLLNNRYASILFNTGTNRSFVSTAFSSLINIIPTTLDHGYDVDFDVIIGMDWLSKYHAMIVYDEKLARVPFDNKILIFYGDGRNNGYESRFNIISYTKTQKYLMKGCPIFLEHVTTRKAKDKSKEKRLEDVPIVQDFPEDLSGIPPTRQVEFQIDLIPGAAPVAQAPYRLAPFEMKELSNQLKELSNKRLYKTHFLTLRSSSLEEDIPKTAFRTQYGHYEVQVMPFGLTNAPAVFMDLMNRVCKPYLDKFVIVFIDDILIYSKSKQEHGEHLQLILGFLKKEKLYAKFIKGFSKITKSTTKLTQKKVKFDWGDKEELAFQLIKKKLCSAPILALPEGSEDFIVYCDALIKGLRCADVKRKGILIKPEIPQWKWDNITMDFITKLSRTQSGNDTIWVIVDRLTKFAQFFTDERAFQRAVGTRLDISTAYHLETDGQSKRTIQTLEDMLRACVIDFGNGWERHLPLVEFSYNNSYHASIKAASFEALYGRKYRSPACWAEVGDVQLTSPELIYETTDKIVQIKQRIQDARDRQRITTMTKLPEQLSKVHSMFHVSNLKKCLSDEPLAVPLDDIHIDDKLHFIEEPVEIIDHEVKRLKQSCIPIIKV</sequence>
<dbReference type="Gene3D" id="3.30.420.10">
    <property type="entry name" value="Ribonuclease H-like superfamily/Ribonuclease H"/>
    <property type="match status" value="1"/>
</dbReference>
<feature type="region of interest" description="Disordered" evidence="1">
    <location>
        <begin position="369"/>
        <end position="412"/>
    </location>
</feature>
<feature type="domain" description="Reverse transcriptase" evidence="2">
    <location>
        <begin position="746"/>
        <end position="837"/>
    </location>
</feature>
<reference evidence="3" key="1">
    <citation type="journal article" date="2019" name="Sci. Rep.">
        <title>Draft genome of Tanacetum cinerariifolium, the natural source of mosquito coil.</title>
        <authorList>
            <person name="Yamashiro T."/>
            <person name="Shiraishi A."/>
            <person name="Satake H."/>
            <person name="Nakayama K."/>
        </authorList>
    </citation>
    <scope>NUCLEOTIDE SEQUENCE</scope>
</reference>
<dbReference type="GO" id="GO:0003676">
    <property type="term" value="F:nucleic acid binding"/>
    <property type="evidence" value="ECO:0007669"/>
    <property type="project" value="InterPro"/>
</dbReference>
<dbReference type="Gene3D" id="3.10.10.10">
    <property type="entry name" value="HIV Type 1 Reverse Transcriptase, subunit A, domain 1"/>
    <property type="match status" value="1"/>
</dbReference>
<feature type="compositionally biased region" description="Acidic residues" evidence="1">
    <location>
        <begin position="101"/>
        <end position="136"/>
    </location>
</feature>
<feature type="compositionally biased region" description="Acidic residues" evidence="1">
    <location>
        <begin position="80"/>
        <end position="93"/>
    </location>
</feature>
<evidence type="ECO:0000256" key="1">
    <source>
        <dbReference type="SAM" id="MobiDB-lite"/>
    </source>
</evidence>
<evidence type="ECO:0000313" key="3">
    <source>
        <dbReference type="EMBL" id="GEU78717.1"/>
    </source>
</evidence>
<gene>
    <name evidence="3" type="ORF">Tci_050695</name>
</gene>
<comment type="caution">
    <text evidence="3">The sequence shown here is derived from an EMBL/GenBank/DDBJ whole genome shotgun (WGS) entry which is preliminary data.</text>
</comment>
<dbReference type="Pfam" id="PF08284">
    <property type="entry name" value="RVP_2"/>
    <property type="match status" value="1"/>
</dbReference>
<accession>A0A6L2MZT7</accession>
<dbReference type="AlphaFoldDB" id="A0A6L2MZT7"/>
<dbReference type="InterPro" id="IPR012337">
    <property type="entry name" value="RNaseH-like_sf"/>
</dbReference>
<feature type="compositionally biased region" description="Basic and acidic residues" evidence="1">
    <location>
        <begin position="379"/>
        <end position="394"/>
    </location>
</feature>
<feature type="compositionally biased region" description="Pro residues" evidence="1">
    <location>
        <begin position="27"/>
        <end position="40"/>
    </location>
</feature>
<dbReference type="CDD" id="cd01647">
    <property type="entry name" value="RT_LTR"/>
    <property type="match status" value="1"/>
</dbReference>
<feature type="region of interest" description="Disordered" evidence="1">
    <location>
        <begin position="64"/>
        <end position="142"/>
    </location>
</feature>
<dbReference type="InterPro" id="IPR043502">
    <property type="entry name" value="DNA/RNA_pol_sf"/>
</dbReference>
<dbReference type="InterPro" id="IPR043128">
    <property type="entry name" value="Rev_trsase/Diguanyl_cyclase"/>
</dbReference>
<dbReference type="EMBL" id="BKCJ010007730">
    <property type="protein sequence ID" value="GEU78717.1"/>
    <property type="molecule type" value="Genomic_DNA"/>
</dbReference>
<name>A0A6L2MZT7_TANCI</name>
<organism evidence="3">
    <name type="scientific">Tanacetum cinerariifolium</name>
    <name type="common">Dalmatian daisy</name>
    <name type="synonym">Chrysanthemum cinerariifolium</name>
    <dbReference type="NCBI Taxonomy" id="118510"/>
    <lineage>
        <taxon>Eukaryota</taxon>
        <taxon>Viridiplantae</taxon>
        <taxon>Streptophyta</taxon>
        <taxon>Embryophyta</taxon>
        <taxon>Tracheophyta</taxon>
        <taxon>Spermatophyta</taxon>
        <taxon>Magnoliopsida</taxon>
        <taxon>eudicotyledons</taxon>
        <taxon>Gunneridae</taxon>
        <taxon>Pentapetalae</taxon>
        <taxon>asterids</taxon>
        <taxon>campanulids</taxon>
        <taxon>Asterales</taxon>
        <taxon>Asteraceae</taxon>
        <taxon>Asteroideae</taxon>
        <taxon>Anthemideae</taxon>
        <taxon>Anthemidinae</taxon>
        <taxon>Tanacetum</taxon>
    </lineage>
</organism>
<dbReference type="Pfam" id="PF00078">
    <property type="entry name" value="RVT_1"/>
    <property type="match status" value="1"/>
</dbReference>
<dbReference type="SUPFAM" id="SSF53098">
    <property type="entry name" value="Ribonuclease H-like"/>
    <property type="match status" value="1"/>
</dbReference>
<evidence type="ECO:0000259" key="2">
    <source>
        <dbReference type="Pfam" id="PF00078"/>
    </source>
</evidence>
<protein>
    <recommendedName>
        <fullName evidence="2">Reverse transcriptase domain-containing protein</fullName>
    </recommendedName>
</protein>
<feature type="region of interest" description="Disordered" evidence="1">
    <location>
        <begin position="1"/>
        <end position="40"/>
    </location>
</feature>
<dbReference type="SUPFAM" id="SSF56672">
    <property type="entry name" value="DNA/RNA polymerases"/>
    <property type="match status" value="1"/>
</dbReference>
<dbReference type="PANTHER" id="PTHR24559:SF427">
    <property type="entry name" value="RNA-DIRECTED DNA POLYMERASE"/>
    <property type="match status" value="1"/>
</dbReference>